<dbReference type="GO" id="GO:0016705">
    <property type="term" value="F:oxidoreductase activity, acting on paired donors, with incorporation or reduction of molecular oxygen"/>
    <property type="evidence" value="ECO:0007669"/>
    <property type="project" value="InterPro"/>
</dbReference>
<organism evidence="1 2">
    <name type="scientific">Cellulomonas gelida</name>
    <dbReference type="NCBI Taxonomy" id="1712"/>
    <lineage>
        <taxon>Bacteria</taxon>
        <taxon>Bacillati</taxon>
        <taxon>Actinomycetota</taxon>
        <taxon>Actinomycetes</taxon>
        <taxon>Micrococcales</taxon>
        <taxon>Cellulomonadaceae</taxon>
        <taxon>Cellulomonas</taxon>
    </lineage>
</organism>
<comment type="caution">
    <text evidence="1">The sequence shown here is derived from an EMBL/GenBank/DDBJ whole genome shotgun (WGS) entry which is preliminary data.</text>
</comment>
<evidence type="ECO:0000313" key="2">
    <source>
        <dbReference type="Proteomes" id="UP000320461"/>
    </source>
</evidence>
<dbReference type="RefSeq" id="WP_170210919.1">
    <property type="nucleotide sequence ID" value="NZ_BJLQ01000013.1"/>
</dbReference>
<dbReference type="Proteomes" id="UP000320461">
    <property type="component" value="Unassembled WGS sequence"/>
</dbReference>
<gene>
    <name evidence="1" type="ORF">CGE01nite_15900</name>
</gene>
<dbReference type="Gene3D" id="3.20.20.30">
    <property type="entry name" value="Luciferase-like domain"/>
    <property type="match status" value="1"/>
</dbReference>
<sequence length="180" mass="19202">MAQPLTHVRAPRPRVADDLVVRAPLPAAQPSRGTEFVIDDATLDPTTIALAAARADVIRIRHGAGLPTHAAVRALVQMLDDEVAAVGRDRADVLVVLEVETVVADDEADAHRRREHLMYAAAFSHLAWLPGDAMLVAPIDALAEAVAQVLRRTGVDAVELALVGPSRRLLPEVAAALHQL</sequence>
<dbReference type="EMBL" id="BJLQ01000013">
    <property type="protein sequence ID" value="GEA84339.1"/>
    <property type="molecule type" value="Genomic_DNA"/>
</dbReference>
<proteinExistence type="predicted"/>
<keyword evidence="2" id="KW-1185">Reference proteome</keyword>
<dbReference type="InterPro" id="IPR036661">
    <property type="entry name" value="Luciferase-like_sf"/>
</dbReference>
<dbReference type="AlphaFoldDB" id="A0A4Y3KIV2"/>
<name>A0A4Y3KIV2_9CELL</name>
<protein>
    <submittedName>
        <fullName evidence="1">Uncharacterized protein</fullName>
    </submittedName>
</protein>
<reference evidence="1 2" key="1">
    <citation type="submission" date="2019-06" db="EMBL/GenBank/DDBJ databases">
        <title>Whole genome shotgun sequence of Cellulomonas gelida NBRC 3748.</title>
        <authorList>
            <person name="Hosoyama A."/>
            <person name="Uohara A."/>
            <person name="Ohji S."/>
            <person name="Ichikawa N."/>
        </authorList>
    </citation>
    <scope>NUCLEOTIDE SEQUENCE [LARGE SCALE GENOMIC DNA]</scope>
    <source>
        <strain evidence="1 2">NBRC 3748</strain>
    </source>
</reference>
<evidence type="ECO:0000313" key="1">
    <source>
        <dbReference type="EMBL" id="GEA84339.1"/>
    </source>
</evidence>
<accession>A0A4Y3KIV2</accession>
<dbReference type="SUPFAM" id="SSF51679">
    <property type="entry name" value="Bacterial luciferase-like"/>
    <property type="match status" value="1"/>
</dbReference>